<dbReference type="Proteomes" id="UP001225356">
    <property type="component" value="Unassembled WGS sequence"/>
</dbReference>
<organism evidence="5 6">
    <name type="scientific">Streptosporangium lutulentum</name>
    <dbReference type="NCBI Taxonomy" id="1461250"/>
    <lineage>
        <taxon>Bacteria</taxon>
        <taxon>Bacillati</taxon>
        <taxon>Actinomycetota</taxon>
        <taxon>Actinomycetes</taxon>
        <taxon>Streptosporangiales</taxon>
        <taxon>Streptosporangiaceae</taxon>
        <taxon>Streptosporangium</taxon>
    </lineage>
</organism>
<keyword evidence="1" id="KW-0805">Transcription regulation</keyword>
<proteinExistence type="predicted"/>
<keyword evidence="2" id="KW-0238">DNA-binding</keyword>
<comment type="caution">
    <text evidence="5">The sequence shown here is derived from an EMBL/GenBank/DDBJ whole genome shotgun (WGS) entry which is preliminary data.</text>
</comment>
<sequence>MENATTAEGLTFSEGEPGAFLRPYVTHLSAYTERRTEPLARREPPFAGAVVIFGFSAPLGVGGPDGSRRLRSFVGGLHDTYVDTVTAGVAEGVQVNLTPIGAWRLLGVPMRELANRVVSLEEVLGRWATTTVERLAEAPSRAARLALLDEALSRRIGEAPEPDRRIGWGWERLLAARGAVTVSSIADELGWSHRHLVSRFHDQIGLAPKAVARVLRFEHAVDRLRAGESPAGTAVACGYYDQAHMNRDFRAMAGATPRELALS</sequence>
<accession>A0ABT9QUQ9</accession>
<evidence type="ECO:0000256" key="2">
    <source>
        <dbReference type="ARBA" id="ARBA00023125"/>
    </source>
</evidence>
<reference evidence="5 6" key="1">
    <citation type="submission" date="2023-07" db="EMBL/GenBank/DDBJ databases">
        <title>Sequencing the genomes of 1000 actinobacteria strains.</title>
        <authorList>
            <person name="Klenk H.-P."/>
        </authorList>
    </citation>
    <scope>NUCLEOTIDE SEQUENCE [LARGE SCALE GENOMIC DNA]</scope>
    <source>
        <strain evidence="5 6">DSM 46740</strain>
    </source>
</reference>
<evidence type="ECO:0000256" key="1">
    <source>
        <dbReference type="ARBA" id="ARBA00023015"/>
    </source>
</evidence>
<keyword evidence="6" id="KW-1185">Reference proteome</keyword>
<dbReference type="InterPro" id="IPR009057">
    <property type="entry name" value="Homeodomain-like_sf"/>
</dbReference>
<keyword evidence="3" id="KW-0804">Transcription</keyword>
<evidence type="ECO:0000259" key="4">
    <source>
        <dbReference type="PROSITE" id="PS01124"/>
    </source>
</evidence>
<dbReference type="RefSeq" id="WP_307568367.1">
    <property type="nucleotide sequence ID" value="NZ_JAUSQU010000001.1"/>
</dbReference>
<dbReference type="SMART" id="SM00342">
    <property type="entry name" value="HTH_ARAC"/>
    <property type="match status" value="1"/>
</dbReference>
<gene>
    <name evidence="5" type="ORF">J2853_009342</name>
</gene>
<dbReference type="Gene3D" id="1.10.10.60">
    <property type="entry name" value="Homeodomain-like"/>
    <property type="match status" value="1"/>
</dbReference>
<dbReference type="EMBL" id="JAUSQU010000001">
    <property type="protein sequence ID" value="MDP9850131.1"/>
    <property type="molecule type" value="Genomic_DNA"/>
</dbReference>
<dbReference type="InterPro" id="IPR050204">
    <property type="entry name" value="AraC_XylS_family_regulators"/>
</dbReference>
<protein>
    <submittedName>
        <fullName evidence="5">AraC-like DNA-binding protein</fullName>
    </submittedName>
</protein>
<feature type="domain" description="HTH araC/xylS-type" evidence="4">
    <location>
        <begin position="164"/>
        <end position="263"/>
    </location>
</feature>
<name>A0ABT9QUQ9_9ACTN</name>
<dbReference type="InterPro" id="IPR018060">
    <property type="entry name" value="HTH_AraC"/>
</dbReference>
<dbReference type="SUPFAM" id="SSF46689">
    <property type="entry name" value="Homeodomain-like"/>
    <property type="match status" value="1"/>
</dbReference>
<evidence type="ECO:0000313" key="6">
    <source>
        <dbReference type="Proteomes" id="UP001225356"/>
    </source>
</evidence>
<dbReference type="PROSITE" id="PS01124">
    <property type="entry name" value="HTH_ARAC_FAMILY_2"/>
    <property type="match status" value="1"/>
</dbReference>
<dbReference type="PANTHER" id="PTHR46796:SF15">
    <property type="entry name" value="BLL1074 PROTEIN"/>
    <property type="match status" value="1"/>
</dbReference>
<evidence type="ECO:0000256" key="3">
    <source>
        <dbReference type="ARBA" id="ARBA00023163"/>
    </source>
</evidence>
<evidence type="ECO:0000313" key="5">
    <source>
        <dbReference type="EMBL" id="MDP9850131.1"/>
    </source>
</evidence>
<dbReference type="Pfam" id="PF12833">
    <property type="entry name" value="HTH_18"/>
    <property type="match status" value="1"/>
</dbReference>
<dbReference type="PANTHER" id="PTHR46796">
    <property type="entry name" value="HTH-TYPE TRANSCRIPTIONAL ACTIVATOR RHAS-RELATED"/>
    <property type="match status" value="1"/>
</dbReference>